<evidence type="ECO:0000313" key="4">
    <source>
        <dbReference type="Proteomes" id="UP000054985"/>
    </source>
</evidence>
<evidence type="ECO:0000313" key="3">
    <source>
        <dbReference type="EMBL" id="STX62003.1"/>
    </source>
</evidence>
<proteinExistence type="predicted"/>
<dbReference type="EMBL" id="UGOG01000001">
    <property type="protein sequence ID" value="STX62003.1"/>
    <property type="molecule type" value="Genomic_DNA"/>
</dbReference>
<dbReference type="Proteomes" id="UP000254040">
    <property type="component" value="Unassembled WGS sequence"/>
</dbReference>
<protein>
    <submittedName>
        <fullName evidence="3">Uncharacterized protein</fullName>
    </submittedName>
</protein>
<feature type="region of interest" description="Disordered" evidence="1">
    <location>
        <begin position="480"/>
        <end position="531"/>
    </location>
</feature>
<dbReference type="EMBL" id="LNYN01000014">
    <property type="protein sequence ID" value="KTD35418.1"/>
    <property type="molecule type" value="Genomic_DNA"/>
</dbReference>
<keyword evidence="4" id="KW-1185">Reference proteome</keyword>
<organism evidence="3 5">
    <name type="scientific">Legionella moravica</name>
    <dbReference type="NCBI Taxonomy" id="39962"/>
    <lineage>
        <taxon>Bacteria</taxon>
        <taxon>Pseudomonadati</taxon>
        <taxon>Pseudomonadota</taxon>
        <taxon>Gammaproteobacteria</taxon>
        <taxon>Legionellales</taxon>
        <taxon>Legionellaceae</taxon>
        <taxon>Legionella</taxon>
    </lineage>
</organism>
<reference evidence="2 4" key="1">
    <citation type="submission" date="2015-11" db="EMBL/GenBank/DDBJ databases">
        <title>Genomic analysis of 38 Legionella species identifies large and diverse effector repertoires.</title>
        <authorList>
            <person name="Burstein D."/>
            <person name="Amaro F."/>
            <person name="Zusman T."/>
            <person name="Lifshitz Z."/>
            <person name="Cohen O."/>
            <person name="Gilbert J.A."/>
            <person name="Pupko T."/>
            <person name="Shuman H.A."/>
            <person name="Segal G."/>
        </authorList>
    </citation>
    <scope>NUCLEOTIDE SEQUENCE [LARGE SCALE GENOMIC DNA]</scope>
    <source>
        <strain evidence="2 4">ATCC 43877</strain>
    </source>
</reference>
<dbReference type="Proteomes" id="UP000054985">
    <property type="component" value="Unassembled WGS sequence"/>
</dbReference>
<dbReference type="OrthoDB" id="5654404at2"/>
<reference evidence="3 5" key="2">
    <citation type="submission" date="2018-06" db="EMBL/GenBank/DDBJ databases">
        <authorList>
            <consortium name="Pathogen Informatics"/>
            <person name="Doyle S."/>
        </authorList>
    </citation>
    <scope>NUCLEOTIDE SEQUENCE [LARGE SCALE GENOMIC DNA]</scope>
    <source>
        <strain evidence="3 5">NCTC12239</strain>
    </source>
</reference>
<name>A0A378JTM3_9GAMM</name>
<evidence type="ECO:0000313" key="5">
    <source>
        <dbReference type="Proteomes" id="UP000254040"/>
    </source>
</evidence>
<dbReference type="RefSeq" id="WP_028383555.1">
    <property type="nucleotide sequence ID" value="NZ_CAAAJG010000002.1"/>
</dbReference>
<gene>
    <name evidence="2" type="ORF">Lmor_0865</name>
    <name evidence="3" type="ORF">NCTC12239_00921</name>
</gene>
<dbReference type="AlphaFoldDB" id="A0A378JTM3"/>
<evidence type="ECO:0000256" key="1">
    <source>
        <dbReference type="SAM" id="MobiDB-lite"/>
    </source>
</evidence>
<evidence type="ECO:0000313" key="2">
    <source>
        <dbReference type="EMBL" id="KTD35418.1"/>
    </source>
</evidence>
<feature type="compositionally biased region" description="Low complexity" evidence="1">
    <location>
        <begin position="502"/>
        <end position="518"/>
    </location>
</feature>
<accession>A0A378JTM3</accession>
<sequence length="561" mass="62619">MKHFVFLDVDQTLLYNTDDLNQELLTSLRGQGVTDIYLFTNMDLTDLRTVGLGVGLARHEIIQWIKEQGFTVHDVITPADTGNYDDHGQLKRIGTAYTELYSNLMMRIQQNGSLDLQRYNSNPEDLADYFINNNQWLMASSITRHKINNLPINDISIPTLRVCLVDSRNGAFVKWLDRDSLIEFFNSDAEAKQQFRIDHQEDPLNTIQFKGGMSSNNKALMMQLAAGELIKQHGPIVISFFDDEEKHLLHSKELMEGYERSGLLQLNTCHMPADFETSQSDDAKQAYQATLAQSIIAQRNEIVLESSLRVLDGWIKTKQQRTQAISQVREQMAFATSSQMLKIANMAHMGYGVFSEVSLKTAYKCLIIAYLKAKNHEELNDTKMAILGFLNKYGIEHINSDRVTDEQVGSIFDLLTNIPHHESKVSPAAKMLLNRLISLQLLKLSSFNELDSPGFQDEIGTLSWLRETKATAEQSQLIRISQSAPGAPESTLPVENNYAGTSSSEASSSCRTEPSSSSLARAMQPNGDARSRLSRGISFFGSKVDEAESAGLTASLGSPSA</sequence>